<keyword evidence="8" id="KW-1185">Reference proteome</keyword>
<evidence type="ECO:0000259" key="6">
    <source>
        <dbReference type="Pfam" id="PF01409"/>
    </source>
</evidence>
<keyword evidence="5" id="KW-0030">Aminoacyl-tRNA synthetase</keyword>
<keyword evidence="2" id="KW-0547">Nucleotide-binding</keyword>
<comment type="caution">
    <text evidence="7">The sequence shown here is derived from an EMBL/GenBank/DDBJ whole genome shotgun (WGS) entry which is preliminary data.</text>
</comment>
<evidence type="ECO:0000256" key="3">
    <source>
        <dbReference type="ARBA" id="ARBA00022840"/>
    </source>
</evidence>
<dbReference type="Gene3D" id="3.30.1370.240">
    <property type="match status" value="1"/>
</dbReference>
<dbReference type="Proteomes" id="UP001057375">
    <property type="component" value="Unassembled WGS sequence"/>
</dbReference>
<dbReference type="Pfam" id="PF01409">
    <property type="entry name" value="tRNA-synt_2d"/>
    <property type="match status" value="1"/>
</dbReference>
<dbReference type="Gene3D" id="3.30.930.10">
    <property type="entry name" value="Bira Bifunctional Protein, Domain 2"/>
    <property type="match status" value="1"/>
</dbReference>
<protein>
    <recommendedName>
        <fullName evidence="6">Phenylalanyl-tRNA synthetase domain-containing protein</fullName>
    </recommendedName>
</protein>
<evidence type="ECO:0000256" key="1">
    <source>
        <dbReference type="ARBA" id="ARBA00022598"/>
    </source>
</evidence>
<proteinExistence type="predicted"/>
<keyword evidence="3" id="KW-0067">ATP-binding</keyword>
<evidence type="ECO:0000256" key="4">
    <source>
        <dbReference type="ARBA" id="ARBA00022917"/>
    </source>
</evidence>
<dbReference type="InterPro" id="IPR045864">
    <property type="entry name" value="aa-tRNA-synth_II/BPL/LPL"/>
</dbReference>
<evidence type="ECO:0000313" key="8">
    <source>
        <dbReference type="Proteomes" id="UP001057375"/>
    </source>
</evidence>
<reference evidence="7" key="1">
    <citation type="submission" date="2022-03" db="EMBL/GenBank/DDBJ databases">
        <title>Draft genome sequence of Aduncisulcus paluster, a free-living microaerophilic Fornicata.</title>
        <authorList>
            <person name="Yuyama I."/>
            <person name="Kume K."/>
            <person name="Tamura T."/>
            <person name="Inagaki Y."/>
            <person name="Hashimoto T."/>
        </authorList>
    </citation>
    <scope>NUCLEOTIDE SEQUENCE</scope>
    <source>
        <strain evidence="7">NY0171</strain>
    </source>
</reference>
<name>A0ABQ5KRV6_9EUKA</name>
<sequence length="280" mass="31502">MKAFVKNLHSLSAQGKIPVDVQSVCPEEDPIVLAGYAKSLVGRGFATLTYQNYFSYECTAEGKLICQGSSPEFKVILQVQESGESGICAKNVDKIGLGHALKRRWISRKNVESETFLYPVSSEVPEDIVKNYLLILEKCPTSSDVPSKELKTLEKRKLVTKVKHQIPIIGLVKGMDILLSLRKEIKMLTSDLLKSGEWEKGYMKPLNLKAHGVAPRAGALHPLMKVRKEVREIFLAMGFQEMCTDRWVESSFWNFDSLFQPQQHPARDSHDTFFLKGEAA</sequence>
<keyword evidence="4" id="KW-0648">Protein biosynthesis</keyword>
<dbReference type="EMBL" id="BQXS01010944">
    <property type="protein sequence ID" value="GKT35213.1"/>
    <property type="molecule type" value="Genomic_DNA"/>
</dbReference>
<evidence type="ECO:0000256" key="5">
    <source>
        <dbReference type="ARBA" id="ARBA00023146"/>
    </source>
</evidence>
<feature type="domain" description="Phenylalanyl-tRNA synthetase" evidence="6">
    <location>
        <begin position="206"/>
        <end position="278"/>
    </location>
</feature>
<evidence type="ECO:0000256" key="2">
    <source>
        <dbReference type="ARBA" id="ARBA00022741"/>
    </source>
</evidence>
<dbReference type="InterPro" id="IPR002319">
    <property type="entry name" value="Phenylalanyl-tRNA_Synthase"/>
</dbReference>
<dbReference type="PANTHER" id="PTHR11538">
    <property type="entry name" value="PHENYLALANYL-TRNA SYNTHETASE"/>
    <property type="match status" value="1"/>
</dbReference>
<feature type="non-terminal residue" evidence="7">
    <location>
        <position position="280"/>
    </location>
</feature>
<dbReference type="SUPFAM" id="SSF55681">
    <property type="entry name" value="Class II aaRS and biotin synthetases"/>
    <property type="match status" value="1"/>
</dbReference>
<keyword evidence="1" id="KW-0436">Ligase</keyword>
<evidence type="ECO:0000313" key="7">
    <source>
        <dbReference type="EMBL" id="GKT35213.1"/>
    </source>
</evidence>
<dbReference type="Gene3D" id="1.10.10.2330">
    <property type="match status" value="1"/>
</dbReference>
<organism evidence="7 8">
    <name type="scientific">Aduncisulcus paluster</name>
    <dbReference type="NCBI Taxonomy" id="2918883"/>
    <lineage>
        <taxon>Eukaryota</taxon>
        <taxon>Metamonada</taxon>
        <taxon>Carpediemonas-like organisms</taxon>
        <taxon>Aduncisulcus</taxon>
    </lineage>
</organism>
<accession>A0ABQ5KRV6</accession>
<dbReference type="Gene3D" id="1.10.10.2320">
    <property type="match status" value="1"/>
</dbReference>
<gene>
    <name evidence="7" type="ORF">ADUPG1_008417</name>
</gene>
<dbReference type="PANTHER" id="PTHR11538:SF40">
    <property type="entry name" value="PHENYLALANINE--TRNA LIGASE ALPHA SUBUNIT"/>
    <property type="match status" value="1"/>
</dbReference>